<dbReference type="SMART" id="SM00181">
    <property type="entry name" value="EGF"/>
    <property type="match status" value="2"/>
</dbReference>
<feature type="domain" description="EGF-like" evidence="5">
    <location>
        <begin position="34"/>
        <end position="69"/>
    </location>
</feature>
<dbReference type="EMBL" id="GG666564">
    <property type="protein sequence ID" value="EEN54708.1"/>
    <property type="molecule type" value="Genomic_DNA"/>
</dbReference>
<sequence length="202" mass="22409">CSKHPCQYGHCVNKDGGYTCSCSTGWTGRNCQHDINECFKHPCQHGRCLNTAGGYKCSCSTGWTGRNCQHGKILCSSGWSDYDNNCYKFVKDKLCWSKANEKCKDLGANLASVTSAGENDFIKGLIADGPIRHLVWFGLNRLDGEWKWTDGSTLSYKNWAKGEPGSNLWGKTADCANMYSKKGQWSDTGCSYSFSFLCKVPK</sequence>
<evidence type="ECO:0000256" key="4">
    <source>
        <dbReference type="PROSITE-ProRule" id="PRU00076"/>
    </source>
</evidence>
<dbReference type="Pfam" id="PF00059">
    <property type="entry name" value="Lectin_C"/>
    <property type="match status" value="1"/>
</dbReference>
<dbReference type="InterPro" id="IPR016187">
    <property type="entry name" value="CTDL_fold"/>
</dbReference>
<dbReference type="SMART" id="SM00034">
    <property type="entry name" value="CLECT"/>
    <property type="match status" value="1"/>
</dbReference>
<keyword evidence="1 4" id="KW-0245">EGF-like domain</keyword>
<keyword evidence="2" id="KW-0677">Repeat</keyword>
<dbReference type="CDD" id="cd00054">
    <property type="entry name" value="EGF_CA"/>
    <property type="match status" value="2"/>
</dbReference>
<feature type="non-terminal residue" evidence="7">
    <location>
        <position position="1"/>
    </location>
</feature>
<dbReference type="InterPro" id="IPR000152">
    <property type="entry name" value="EGF-type_Asp/Asn_hydroxyl_site"/>
</dbReference>
<dbReference type="PANTHER" id="PTHR22803">
    <property type="entry name" value="MANNOSE, PHOSPHOLIPASE, LECTIN RECEPTOR RELATED"/>
    <property type="match status" value="1"/>
</dbReference>
<evidence type="ECO:0008006" key="8">
    <source>
        <dbReference type="Google" id="ProtNLM"/>
    </source>
</evidence>
<dbReference type="InterPro" id="IPR018097">
    <property type="entry name" value="EGF_Ca-bd_CS"/>
</dbReference>
<evidence type="ECO:0000259" key="6">
    <source>
        <dbReference type="PROSITE" id="PS50041"/>
    </source>
</evidence>
<dbReference type="InterPro" id="IPR000742">
    <property type="entry name" value="EGF"/>
</dbReference>
<accession>C3YY89</accession>
<dbReference type="SUPFAM" id="SSF57184">
    <property type="entry name" value="Growth factor receptor domain"/>
    <property type="match status" value="1"/>
</dbReference>
<feature type="domain" description="C-type lectin" evidence="6">
    <location>
        <begin position="82"/>
        <end position="199"/>
    </location>
</feature>
<feature type="disulfide bond" evidence="4">
    <location>
        <begin position="59"/>
        <end position="68"/>
    </location>
</feature>
<name>C3YY89_BRAFL</name>
<dbReference type="Gene3D" id="2.10.25.10">
    <property type="entry name" value="Laminin"/>
    <property type="match status" value="2"/>
</dbReference>
<keyword evidence="3 4" id="KW-1015">Disulfide bond</keyword>
<feature type="disulfide bond" evidence="4">
    <location>
        <begin position="22"/>
        <end position="31"/>
    </location>
</feature>
<dbReference type="Gene3D" id="3.10.100.10">
    <property type="entry name" value="Mannose-Binding Protein A, subunit A"/>
    <property type="match status" value="1"/>
</dbReference>
<proteinExistence type="predicted"/>
<comment type="caution">
    <text evidence="4">Lacks conserved residue(s) required for the propagation of feature annotation.</text>
</comment>
<protein>
    <recommendedName>
        <fullName evidence="8">C-type lectin domain-containing protein</fullName>
    </recommendedName>
</protein>
<dbReference type="InterPro" id="IPR018378">
    <property type="entry name" value="C-type_lectin_CS"/>
</dbReference>
<dbReference type="InterPro" id="IPR009030">
    <property type="entry name" value="Growth_fac_rcpt_cys_sf"/>
</dbReference>
<dbReference type="AlphaFoldDB" id="C3YY89"/>
<evidence type="ECO:0000256" key="1">
    <source>
        <dbReference type="ARBA" id="ARBA00022536"/>
    </source>
</evidence>
<dbReference type="FunCoup" id="C3YY89">
    <property type="interactions" value="15"/>
</dbReference>
<dbReference type="InParanoid" id="C3YY89"/>
<organism>
    <name type="scientific">Branchiostoma floridae</name>
    <name type="common">Florida lancelet</name>
    <name type="synonym">Amphioxus</name>
    <dbReference type="NCBI Taxonomy" id="7739"/>
    <lineage>
        <taxon>Eukaryota</taxon>
        <taxon>Metazoa</taxon>
        <taxon>Chordata</taxon>
        <taxon>Cephalochordata</taxon>
        <taxon>Leptocardii</taxon>
        <taxon>Amphioxiformes</taxon>
        <taxon>Branchiostomatidae</taxon>
        <taxon>Branchiostoma</taxon>
    </lineage>
</organism>
<evidence type="ECO:0000313" key="7">
    <source>
        <dbReference type="EMBL" id="EEN54708.1"/>
    </source>
</evidence>
<feature type="disulfide bond" evidence="4">
    <location>
        <begin position="38"/>
        <end position="48"/>
    </location>
</feature>
<feature type="domain" description="EGF-like" evidence="5">
    <location>
        <begin position="1"/>
        <end position="32"/>
    </location>
</feature>
<dbReference type="InterPro" id="IPR016186">
    <property type="entry name" value="C-type_lectin-like/link_sf"/>
</dbReference>
<dbReference type="GO" id="GO:0005509">
    <property type="term" value="F:calcium ion binding"/>
    <property type="evidence" value="ECO:0007669"/>
    <property type="project" value="InterPro"/>
</dbReference>
<dbReference type="PRINTS" id="PR01504">
    <property type="entry name" value="PNCREATITSAP"/>
</dbReference>
<dbReference type="PROSITE" id="PS01186">
    <property type="entry name" value="EGF_2"/>
    <property type="match status" value="2"/>
</dbReference>
<evidence type="ECO:0000259" key="5">
    <source>
        <dbReference type="PROSITE" id="PS50026"/>
    </source>
</evidence>
<dbReference type="SUPFAM" id="SSF56436">
    <property type="entry name" value="C-type lectin-like"/>
    <property type="match status" value="1"/>
</dbReference>
<reference evidence="7" key="1">
    <citation type="journal article" date="2008" name="Nature">
        <title>The amphioxus genome and the evolution of the chordate karyotype.</title>
        <authorList>
            <consortium name="US DOE Joint Genome Institute (JGI-PGF)"/>
            <person name="Putnam N.H."/>
            <person name="Butts T."/>
            <person name="Ferrier D.E.K."/>
            <person name="Furlong R.F."/>
            <person name="Hellsten U."/>
            <person name="Kawashima T."/>
            <person name="Robinson-Rechavi M."/>
            <person name="Shoguchi E."/>
            <person name="Terry A."/>
            <person name="Yu J.-K."/>
            <person name="Benito-Gutierrez E.L."/>
            <person name="Dubchak I."/>
            <person name="Garcia-Fernandez J."/>
            <person name="Gibson-Brown J.J."/>
            <person name="Grigoriev I.V."/>
            <person name="Horton A.C."/>
            <person name="de Jong P.J."/>
            <person name="Jurka J."/>
            <person name="Kapitonov V.V."/>
            <person name="Kohara Y."/>
            <person name="Kuroki Y."/>
            <person name="Lindquist E."/>
            <person name="Lucas S."/>
            <person name="Osoegawa K."/>
            <person name="Pennacchio L.A."/>
            <person name="Salamov A.A."/>
            <person name="Satou Y."/>
            <person name="Sauka-Spengler T."/>
            <person name="Schmutz J."/>
            <person name="Shin-I T."/>
            <person name="Toyoda A."/>
            <person name="Bronner-Fraser M."/>
            <person name="Fujiyama A."/>
            <person name="Holland L.Z."/>
            <person name="Holland P.W.H."/>
            <person name="Satoh N."/>
            <person name="Rokhsar D.S."/>
        </authorList>
    </citation>
    <scope>NUCLEOTIDE SEQUENCE [LARGE SCALE GENOMIC DNA]</scope>
    <source>
        <strain evidence="7">S238N-H82</strain>
        <tissue evidence="7">Testes</tissue>
    </source>
</reference>
<dbReference type="PROSITE" id="PS50026">
    <property type="entry name" value="EGF_3"/>
    <property type="match status" value="2"/>
</dbReference>
<dbReference type="FunFam" id="2.10.25.10:FF:000901">
    <property type="entry name" value="Uncharacterized protein"/>
    <property type="match status" value="1"/>
</dbReference>
<dbReference type="FunFam" id="3.10.100.10:FF:000094">
    <property type="entry name" value="Uncharacterized protein"/>
    <property type="match status" value="1"/>
</dbReference>
<dbReference type="PROSITE" id="PS00010">
    <property type="entry name" value="ASX_HYDROXYL"/>
    <property type="match status" value="2"/>
</dbReference>
<dbReference type="PROSITE" id="PS50041">
    <property type="entry name" value="C_TYPE_LECTIN_2"/>
    <property type="match status" value="1"/>
</dbReference>
<evidence type="ECO:0000256" key="3">
    <source>
        <dbReference type="ARBA" id="ARBA00023157"/>
    </source>
</evidence>
<gene>
    <name evidence="7" type="ORF">BRAFLDRAFT_250477</name>
</gene>
<feature type="disulfide bond" evidence="4">
    <location>
        <begin position="1"/>
        <end position="11"/>
    </location>
</feature>
<dbReference type="InterPro" id="IPR001304">
    <property type="entry name" value="C-type_lectin-like"/>
</dbReference>
<dbReference type="InterPro" id="IPR050111">
    <property type="entry name" value="C-type_lectin/snaclec_domain"/>
</dbReference>
<dbReference type="SMART" id="SM00179">
    <property type="entry name" value="EGF_CA"/>
    <property type="match status" value="2"/>
</dbReference>
<dbReference type="eggNOG" id="ENOG502QRBE">
    <property type="taxonomic scope" value="Eukaryota"/>
</dbReference>
<dbReference type="PROSITE" id="PS00022">
    <property type="entry name" value="EGF_1"/>
    <property type="match status" value="2"/>
</dbReference>
<evidence type="ECO:0000256" key="2">
    <source>
        <dbReference type="ARBA" id="ARBA00022737"/>
    </source>
</evidence>
<dbReference type="Pfam" id="PF00008">
    <property type="entry name" value="EGF"/>
    <property type="match status" value="2"/>
</dbReference>
<dbReference type="PROSITE" id="PS01187">
    <property type="entry name" value="EGF_CA"/>
    <property type="match status" value="1"/>
</dbReference>
<dbReference type="CDD" id="cd00037">
    <property type="entry name" value="CLECT"/>
    <property type="match status" value="1"/>
</dbReference>
<dbReference type="InterPro" id="IPR001881">
    <property type="entry name" value="EGF-like_Ca-bd_dom"/>
</dbReference>
<dbReference type="PROSITE" id="PS00615">
    <property type="entry name" value="C_TYPE_LECTIN_1"/>
    <property type="match status" value="1"/>
</dbReference>